<gene>
    <name evidence="5" type="primary">rlmH</name>
    <name evidence="6" type="ORF">CGC50_00075</name>
</gene>
<evidence type="ECO:0000256" key="3">
    <source>
        <dbReference type="ARBA" id="ARBA00022691"/>
    </source>
</evidence>
<evidence type="ECO:0000256" key="4">
    <source>
        <dbReference type="ARBA" id="ARBA00038303"/>
    </source>
</evidence>
<evidence type="ECO:0000256" key="1">
    <source>
        <dbReference type="ARBA" id="ARBA00022603"/>
    </source>
</evidence>
<dbReference type="AlphaFoldDB" id="A0A250FNV5"/>
<keyword evidence="5" id="KW-0963">Cytoplasm</keyword>
<comment type="subcellular location">
    <subcellularLocation>
        <location evidence="5">Cytoplasm</location>
    </subcellularLocation>
</comment>
<feature type="binding site" evidence="5">
    <location>
        <position position="73"/>
    </location>
    <ligand>
        <name>S-adenosyl-L-methionine</name>
        <dbReference type="ChEBI" id="CHEBI:59789"/>
    </ligand>
</feature>
<organism evidence="6 7">
    <name type="scientific">Capnocytophaga gingivalis</name>
    <dbReference type="NCBI Taxonomy" id="1017"/>
    <lineage>
        <taxon>Bacteria</taxon>
        <taxon>Pseudomonadati</taxon>
        <taxon>Bacteroidota</taxon>
        <taxon>Flavobacteriia</taxon>
        <taxon>Flavobacteriales</taxon>
        <taxon>Flavobacteriaceae</taxon>
        <taxon>Capnocytophaga</taxon>
    </lineage>
</organism>
<keyword evidence="2 5" id="KW-0808">Transferase</keyword>
<evidence type="ECO:0000313" key="6">
    <source>
        <dbReference type="EMBL" id="ATA85686.1"/>
    </source>
</evidence>
<name>A0A250FNV5_9FLAO</name>
<dbReference type="GeneID" id="84806964"/>
<keyword evidence="5" id="KW-0698">rRNA processing</keyword>
<dbReference type="HAMAP" id="MF_00658">
    <property type="entry name" value="23SrRNA_methyltr_H"/>
    <property type="match status" value="1"/>
</dbReference>
<dbReference type="EMBL" id="CP022386">
    <property type="protein sequence ID" value="ATA85686.1"/>
    <property type="molecule type" value="Genomic_DNA"/>
</dbReference>
<dbReference type="Gene3D" id="3.40.1280.10">
    <property type="match status" value="1"/>
</dbReference>
<dbReference type="Pfam" id="PF02590">
    <property type="entry name" value="SPOUT_MTase"/>
    <property type="match status" value="1"/>
</dbReference>
<comment type="subunit">
    <text evidence="5">Homodimer.</text>
</comment>
<protein>
    <recommendedName>
        <fullName evidence="5">Ribosomal RNA large subunit methyltransferase H</fullName>
        <ecNumber evidence="5">2.1.1.177</ecNumber>
    </recommendedName>
    <alternativeName>
        <fullName evidence="5">23S rRNA (pseudouridine1915-N3)-methyltransferase</fullName>
    </alternativeName>
    <alternativeName>
        <fullName evidence="5">23S rRNA m3Psi1915 methyltransferase</fullName>
    </alternativeName>
    <alternativeName>
        <fullName evidence="5">rRNA (pseudouridine-N3-)-methyltransferase RlmH</fullName>
    </alternativeName>
</protein>
<feature type="binding site" evidence="5">
    <location>
        <position position="105"/>
    </location>
    <ligand>
        <name>S-adenosyl-L-methionine</name>
        <dbReference type="ChEBI" id="CHEBI:59789"/>
    </ligand>
</feature>
<dbReference type="PIRSF" id="PIRSF004505">
    <property type="entry name" value="MT_bac"/>
    <property type="match status" value="1"/>
</dbReference>
<evidence type="ECO:0000256" key="2">
    <source>
        <dbReference type="ARBA" id="ARBA00022679"/>
    </source>
</evidence>
<comment type="similarity">
    <text evidence="4 5">Belongs to the RNA methyltransferase RlmH family.</text>
</comment>
<dbReference type="InterPro" id="IPR029028">
    <property type="entry name" value="Alpha/beta_knot_MTases"/>
</dbReference>
<evidence type="ECO:0000313" key="7">
    <source>
        <dbReference type="Proteomes" id="UP000217250"/>
    </source>
</evidence>
<dbReference type="GO" id="GO:0070038">
    <property type="term" value="F:rRNA (pseudouridine-N3-)-methyltransferase activity"/>
    <property type="evidence" value="ECO:0007669"/>
    <property type="project" value="UniProtKB-UniRule"/>
</dbReference>
<dbReference type="PANTHER" id="PTHR33603">
    <property type="entry name" value="METHYLTRANSFERASE"/>
    <property type="match status" value="1"/>
</dbReference>
<dbReference type="NCBIfam" id="NF000990">
    <property type="entry name" value="PRK00103.2-4"/>
    <property type="match status" value="1"/>
</dbReference>
<dbReference type="KEGG" id="cgh:CGC50_00075"/>
<dbReference type="EC" id="2.1.1.177" evidence="5"/>
<dbReference type="GO" id="GO:0005737">
    <property type="term" value="C:cytoplasm"/>
    <property type="evidence" value="ECO:0007669"/>
    <property type="project" value="UniProtKB-SubCell"/>
</dbReference>
<keyword evidence="1 5" id="KW-0489">Methyltransferase</keyword>
<dbReference type="SUPFAM" id="SSF75217">
    <property type="entry name" value="alpha/beta knot"/>
    <property type="match status" value="1"/>
</dbReference>
<dbReference type="PANTHER" id="PTHR33603:SF1">
    <property type="entry name" value="RIBOSOMAL RNA LARGE SUBUNIT METHYLTRANSFERASE H"/>
    <property type="match status" value="1"/>
</dbReference>
<comment type="function">
    <text evidence="5">Specifically methylates the pseudouridine at position 1915 (m3Psi1915) in 23S rRNA.</text>
</comment>
<dbReference type="InterPro" id="IPR029026">
    <property type="entry name" value="tRNA_m1G_MTases_N"/>
</dbReference>
<feature type="binding site" evidence="5">
    <location>
        <begin position="124"/>
        <end position="129"/>
    </location>
    <ligand>
        <name>S-adenosyl-L-methionine</name>
        <dbReference type="ChEBI" id="CHEBI:59789"/>
    </ligand>
</feature>
<accession>A0A250FNV5</accession>
<dbReference type="CDD" id="cd18081">
    <property type="entry name" value="RlmH-like"/>
    <property type="match status" value="1"/>
</dbReference>
<dbReference type="OrthoDB" id="9806643at2"/>
<dbReference type="InterPro" id="IPR003742">
    <property type="entry name" value="RlmH-like"/>
</dbReference>
<evidence type="ECO:0000256" key="5">
    <source>
        <dbReference type="HAMAP-Rule" id="MF_00658"/>
    </source>
</evidence>
<keyword evidence="3 5" id="KW-0949">S-adenosyl-L-methionine</keyword>
<reference evidence="7" key="1">
    <citation type="submission" date="2017-06" db="EMBL/GenBank/DDBJ databases">
        <title>Capnocytophaga spp. assemblies.</title>
        <authorList>
            <person name="Gulvik C.A."/>
        </authorList>
    </citation>
    <scope>NUCLEOTIDE SEQUENCE [LARGE SCALE GENOMIC DNA]</scope>
    <source>
        <strain evidence="7">H1496</strain>
    </source>
</reference>
<sequence>MTIKLLVIGKTDASPLEKLIEEYKKRIGFYVKIDIKIIADLKNVKNISQQEQKSKEGALLLKEVAENDILVLLDERGKEYTSVEFAQYIQKVLNTGVKQCVFAIGGAYGFSSEVYQRANHSCALSKMTFSHQMVRLFFVEQLYRAFTILNNEPYHHQ</sequence>
<comment type="catalytic activity">
    <reaction evidence="5">
        <text>pseudouridine(1915) in 23S rRNA + S-adenosyl-L-methionine = N(3)-methylpseudouridine(1915) in 23S rRNA + S-adenosyl-L-homocysteine + H(+)</text>
        <dbReference type="Rhea" id="RHEA:42752"/>
        <dbReference type="Rhea" id="RHEA-COMP:10221"/>
        <dbReference type="Rhea" id="RHEA-COMP:10222"/>
        <dbReference type="ChEBI" id="CHEBI:15378"/>
        <dbReference type="ChEBI" id="CHEBI:57856"/>
        <dbReference type="ChEBI" id="CHEBI:59789"/>
        <dbReference type="ChEBI" id="CHEBI:65314"/>
        <dbReference type="ChEBI" id="CHEBI:74486"/>
        <dbReference type="EC" id="2.1.1.177"/>
    </reaction>
</comment>
<dbReference type="Proteomes" id="UP000217250">
    <property type="component" value="Chromosome"/>
</dbReference>
<dbReference type="OMA" id="NEPYHHQ"/>
<proteinExistence type="inferred from homology"/>
<dbReference type="RefSeq" id="WP_002665529.1">
    <property type="nucleotide sequence ID" value="NZ_CAUPZR010000001.1"/>
</dbReference>